<accession>X1KTG0</accession>
<feature type="non-terminal residue" evidence="1">
    <location>
        <position position="1"/>
    </location>
</feature>
<sequence length="144" mass="16651">HDEILNLEGLQGIVRINPIFQGRDFLINESLVFVLSPFSKAFNTIFNDHIKTTVENIENYTCIRADDIYDNRPIIEDVWKSINEARIIISELTGRNPNGFYETGIAHTVGKEVILLTQSIDDVPFDLKHLRCIVYDYTPRVHEF</sequence>
<protein>
    <submittedName>
        <fullName evidence="1">Uncharacterized protein</fullName>
    </submittedName>
</protein>
<reference evidence="1" key="1">
    <citation type="journal article" date="2014" name="Front. Microbiol.">
        <title>High frequency of phylogenetically diverse reductive dehalogenase-homologous genes in deep subseafloor sedimentary metagenomes.</title>
        <authorList>
            <person name="Kawai M."/>
            <person name="Futagami T."/>
            <person name="Toyoda A."/>
            <person name="Takaki Y."/>
            <person name="Nishi S."/>
            <person name="Hori S."/>
            <person name="Arai W."/>
            <person name="Tsubouchi T."/>
            <person name="Morono Y."/>
            <person name="Uchiyama I."/>
            <person name="Ito T."/>
            <person name="Fujiyama A."/>
            <person name="Inagaki F."/>
            <person name="Takami H."/>
        </authorList>
    </citation>
    <scope>NUCLEOTIDE SEQUENCE</scope>
    <source>
        <strain evidence="1">Expedition CK06-06</strain>
    </source>
</reference>
<dbReference type="AlphaFoldDB" id="X1KTG0"/>
<proteinExistence type="predicted"/>
<organism evidence="1">
    <name type="scientific">marine sediment metagenome</name>
    <dbReference type="NCBI Taxonomy" id="412755"/>
    <lineage>
        <taxon>unclassified sequences</taxon>
        <taxon>metagenomes</taxon>
        <taxon>ecological metagenomes</taxon>
    </lineage>
</organism>
<gene>
    <name evidence="1" type="ORF">S06H3_21965</name>
</gene>
<evidence type="ECO:0000313" key="1">
    <source>
        <dbReference type="EMBL" id="GAI10387.1"/>
    </source>
</evidence>
<name>X1KTG0_9ZZZZ</name>
<dbReference type="Gene3D" id="3.40.50.450">
    <property type="match status" value="1"/>
</dbReference>
<dbReference type="EMBL" id="BARV01011639">
    <property type="protein sequence ID" value="GAI10387.1"/>
    <property type="molecule type" value="Genomic_DNA"/>
</dbReference>
<comment type="caution">
    <text evidence="1">The sequence shown here is derived from an EMBL/GenBank/DDBJ whole genome shotgun (WGS) entry which is preliminary data.</text>
</comment>